<dbReference type="GO" id="GO:0046677">
    <property type="term" value="P:response to antibiotic"/>
    <property type="evidence" value="ECO:0007669"/>
    <property type="project" value="UniProtKB-KW"/>
</dbReference>
<dbReference type="Pfam" id="PF00583">
    <property type="entry name" value="Acetyltransf_1"/>
    <property type="match status" value="1"/>
</dbReference>
<feature type="domain" description="N-acetyltransferase" evidence="10">
    <location>
        <begin position="1"/>
        <end position="148"/>
    </location>
</feature>
<dbReference type="RefSeq" id="WP_137316446.1">
    <property type="nucleotide sequence ID" value="NZ_CP040017.1"/>
</dbReference>
<evidence type="ECO:0000256" key="8">
    <source>
        <dbReference type="ARBA" id="ARBA00048923"/>
    </source>
</evidence>
<dbReference type="InterPro" id="IPR024170">
    <property type="entry name" value="Aminoglycoside_N6-AcTrfrase"/>
</dbReference>
<dbReference type="NCBIfam" id="NF043067">
    <property type="entry name" value="AAC_6p_group_E"/>
    <property type="match status" value="1"/>
</dbReference>
<dbReference type="SUPFAM" id="SSF55729">
    <property type="entry name" value="Acyl-CoA N-acyltransferases (Nat)"/>
    <property type="match status" value="1"/>
</dbReference>
<dbReference type="Proteomes" id="UP000584325">
    <property type="component" value="Unassembled WGS sequence"/>
</dbReference>
<evidence type="ECO:0000256" key="3">
    <source>
        <dbReference type="ARBA" id="ARBA00017677"/>
    </source>
</evidence>
<dbReference type="PIRSF" id="PIRSF000452">
    <property type="entry name" value="6-N-acetyltransf"/>
    <property type="match status" value="1"/>
</dbReference>
<evidence type="ECO:0000313" key="12">
    <source>
        <dbReference type="EMBL" id="QCP13667.1"/>
    </source>
</evidence>
<dbReference type="Gene3D" id="3.40.630.30">
    <property type="match status" value="1"/>
</dbReference>
<keyword evidence="13" id="KW-1185">Reference proteome</keyword>
<dbReference type="AlphaFoldDB" id="A0A4P8HUJ5"/>
<dbReference type="EC" id="2.3.1.82" evidence="2 9"/>
<evidence type="ECO:0000256" key="1">
    <source>
        <dbReference type="ARBA" id="ARBA00011738"/>
    </source>
</evidence>
<dbReference type="InterPro" id="IPR000182">
    <property type="entry name" value="GNAT_dom"/>
</dbReference>
<dbReference type="Proteomes" id="UP000298763">
    <property type="component" value="Chromosome"/>
</dbReference>
<keyword evidence="5 9" id="KW-0046">Antibiotic resistance</keyword>
<reference evidence="11 14" key="2">
    <citation type="submission" date="2020-08" db="EMBL/GenBank/DDBJ databases">
        <title>Genomic Encyclopedia of Type Strains, Phase III (KMG-III): the genomes of soil and plant-associated and newly described type strains.</title>
        <authorList>
            <person name="Whitman W."/>
        </authorList>
    </citation>
    <scope>NUCLEOTIDE SEQUENCE [LARGE SCALE GENOMIC DNA]</scope>
    <source>
        <strain evidence="11 14">CECT 7753</strain>
    </source>
</reference>
<evidence type="ECO:0000256" key="4">
    <source>
        <dbReference type="ARBA" id="ARBA00022679"/>
    </source>
</evidence>
<evidence type="ECO:0000256" key="9">
    <source>
        <dbReference type="PIRNR" id="PIRNR000452"/>
    </source>
</evidence>
<keyword evidence="6 9" id="KW-0012">Acyltransferase</keyword>
<evidence type="ECO:0000256" key="5">
    <source>
        <dbReference type="ARBA" id="ARBA00023251"/>
    </source>
</evidence>
<gene>
    <name evidence="12" type="ORF">FCL38_26970</name>
    <name evidence="11" type="ORF">FHS02_004283</name>
</gene>
<dbReference type="InterPro" id="IPR016181">
    <property type="entry name" value="Acyl_CoA_acyltransferase"/>
</dbReference>
<evidence type="ECO:0000256" key="7">
    <source>
        <dbReference type="ARBA" id="ARBA00029660"/>
    </source>
</evidence>
<name>A0A4P8HUJ5_9BURK</name>
<dbReference type="InterPro" id="IPR050832">
    <property type="entry name" value="Bact_Acetyltransf"/>
</dbReference>
<evidence type="ECO:0000256" key="2">
    <source>
        <dbReference type="ARBA" id="ARBA00012888"/>
    </source>
</evidence>
<evidence type="ECO:0000259" key="10">
    <source>
        <dbReference type="PROSITE" id="PS51186"/>
    </source>
</evidence>
<comment type="catalytic activity">
    <reaction evidence="8 9">
        <text>kanamycin B + acetyl-CoA = N(6')-acetylkanamycin B + CoA + H(+)</text>
        <dbReference type="Rhea" id="RHEA:16449"/>
        <dbReference type="ChEBI" id="CHEBI:15378"/>
        <dbReference type="ChEBI" id="CHEBI:57287"/>
        <dbReference type="ChEBI" id="CHEBI:57288"/>
        <dbReference type="ChEBI" id="CHEBI:58390"/>
        <dbReference type="ChEBI" id="CHEBI:58549"/>
        <dbReference type="EC" id="2.3.1.82"/>
    </reaction>
</comment>
<comment type="function">
    <text evidence="9">Catalyzes the transfer of an acetyl group from acetyl-CoA to the 6'-amino group of aminoglycoside molecules conferring resistance to antibiotics containing the purpurosamine ring.</text>
</comment>
<evidence type="ECO:0000313" key="11">
    <source>
        <dbReference type="EMBL" id="MBB3223440.1"/>
    </source>
</evidence>
<dbReference type="GO" id="GO:0047663">
    <property type="term" value="F:aminoglycoside 6'-N-acetyltransferase activity"/>
    <property type="evidence" value="ECO:0007669"/>
    <property type="project" value="UniProtKB-EC"/>
</dbReference>
<dbReference type="PROSITE" id="PS51186">
    <property type="entry name" value="GNAT"/>
    <property type="match status" value="1"/>
</dbReference>
<comment type="subunit">
    <text evidence="1 9">Homodimer.</text>
</comment>
<reference evidence="12 13" key="1">
    <citation type="submission" date="2019-05" db="EMBL/GenBank/DDBJ databases">
        <title>Draft Genome Sequences of Six Type Strains of the Genus Massilia.</title>
        <authorList>
            <person name="Miess H."/>
            <person name="Frediansyhah A."/>
            <person name="Gross H."/>
        </authorList>
    </citation>
    <scope>NUCLEOTIDE SEQUENCE [LARGE SCALE GENOMIC DNA]</scope>
    <source>
        <strain evidence="12 13">DSMZ 26121</strain>
    </source>
</reference>
<dbReference type="OrthoDB" id="118633at2"/>
<dbReference type="PANTHER" id="PTHR43877">
    <property type="entry name" value="AMINOALKYLPHOSPHONATE N-ACETYLTRANSFERASE-RELATED-RELATED"/>
    <property type="match status" value="1"/>
</dbReference>
<proteinExistence type="predicted"/>
<evidence type="ECO:0000313" key="13">
    <source>
        <dbReference type="Proteomes" id="UP000298763"/>
    </source>
</evidence>
<dbReference type="EMBL" id="JACHXS010000008">
    <property type="protein sequence ID" value="MBB3223440.1"/>
    <property type="molecule type" value="Genomic_DNA"/>
</dbReference>
<accession>A0A4P8HUJ5</accession>
<dbReference type="CDD" id="cd04301">
    <property type="entry name" value="NAT_SF"/>
    <property type="match status" value="1"/>
</dbReference>
<protein>
    <recommendedName>
        <fullName evidence="3 9">Aminoglycoside N(6')-acetyltransferase type 1</fullName>
        <ecNumber evidence="2 9">2.3.1.82</ecNumber>
    </recommendedName>
    <alternativeName>
        <fullName evidence="7 9">Aminoglycoside resistance protein</fullName>
    </alternativeName>
</protein>
<organism evidence="11 14">
    <name type="scientific">Pseudoduganella umbonata</name>
    <dbReference type="NCBI Taxonomy" id="864828"/>
    <lineage>
        <taxon>Bacteria</taxon>
        <taxon>Pseudomonadati</taxon>
        <taxon>Pseudomonadota</taxon>
        <taxon>Betaproteobacteria</taxon>
        <taxon>Burkholderiales</taxon>
        <taxon>Oxalobacteraceae</taxon>
        <taxon>Telluria group</taxon>
        <taxon>Pseudoduganella</taxon>
    </lineage>
</organism>
<keyword evidence="4 9" id="KW-0808">Transferase</keyword>
<evidence type="ECO:0000313" key="14">
    <source>
        <dbReference type="Proteomes" id="UP000584325"/>
    </source>
</evidence>
<dbReference type="EMBL" id="CP040017">
    <property type="protein sequence ID" value="QCP13667.1"/>
    <property type="molecule type" value="Genomic_DNA"/>
</dbReference>
<sequence>MKLVQCTSTSQDGWLSLRRELWPESPPDEHLAEMRTFIEQPGRFFQLVAYDADRLPAGFVEAALRTDYVNGTDSSPVAFVEGIYVAPSYRRRGIGTLLVAAVVTWAKACNCTELASDALLDNKTSQAMHRALGFEETERVVFYRKLIP</sequence>
<evidence type="ECO:0000256" key="6">
    <source>
        <dbReference type="ARBA" id="ARBA00023315"/>
    </source>
</evidence>